<gene>
    <name evidence="8" type="ORF">SAMN04488502_11911</name>
</gene>
<keyword evidence="3 6" id="KW-0227">DNA damage</keyword>
<dbReference type="CDD" id="cd00221">
    <property type="entry name" value="Vsr"/>
    <property type="match status" value="1"/>
</dbReference>
<dbReference type="Pfam" id="PF04480">
    <property type="entry name" value="DUF559"/>
    <property type="match status" value="1"/>
</dbReference>
<evidence type="ECO:0000313" key="9">
    <source>
        <dbReference type="Proteomes" id="UP000214880"/>
    </source>
</evidence>
<dbReference type="AlphaFoldDB" id="A0A1H0ALC7"/>
<evidence type="ECO:0000256" key="3">
    <source>
        <dbReference type="ARBA" id="ARBA00022763"/>
    </source>
</evidence>
<evidence type="ECO:0000256" key="5">
    <source>
        <dbReference type="ARBA" id="ARBA00023204"/>
    </source>
</evidence>
<dbReference type="InterPro" id="IPR011335">
    <property type="entry name" value="Restrct_endonuc-II-like"/>
</dbReference>
<dbReference type="SUPFAM" id="SSF52980">
    <property type="entry name" value="Restriction endonuclease-like"/>
    <property type="match status" value="1"/>
</dbReference>
<dbReference type="PIRSF" id="PIRSF018267">
    <property type="entry name" value="VSR_endonuc"/>
    <property type="match status" value="1"/>
</dbReference>
<evidence type="ECO:0000256" key="6">
    <source>
        <dbReference type="PIRNR" id="PIRNR018267"/>
    </source>
</evidence>
<dbReference type="RefSeq" id="WP_092075121.1">
    <property type="nucleotide sequence ID" value="NZ_FNHB01000019.1"/>
</dbReference>
<reference evidence="8 9" key="1">
    <citation type="submission" date="2016-10" db="EMBL/GenBank/DDBJ databases">
        <authorList>
            <person name="de Groot N.N."/>
        </authorList>
    </citation>
    <scope>NUCLEOTIDE SEQUENCE [LARGE SCALE GENOMIC DNA]</scope>
    <source>
        <strain evidence="8 9">DSM 1736</strain>
    </source>
</reference>
<comment type="function">
    <text evidence="6">May nick specific sequences that contain T:G mispairs resulting from m5C-deamination.</text>
</comment>
<evidence type="ECO:0000259" key="7">
    <source>
        <dbReference type="Pfam" id="PF04480"/>
    </source>
</evidence>
<dbReference type="InterPro" id="IPR007569">
    <property type="entry name" value="DUF559"/>
</dbReference>
<dbReference type="InterPro" id="IPR004603">
    <property type="entry name" value="DNA_mismatch_endonuc_vsr"/>
</dbReference>
<name>A0A1H0ALC7_9FIRM</name>
<keyword evidence="5 6" id="KW-0234">DNA repair</keyword>
<comment type="similarity">
    <text evidence="6">Belongs to the vsr family.</text>
</comment>
<dbReference type="OrthoDB" id="9801520at2"/>
<protein>
    <recommendedName>
        <fullName evidence="6">Very short patch repair endonuclease</fullName>
        <ecNumber evidence="6">3.1.-.-</ecNumber>
    </recommendedName>
</protein>
<dbReference type="NCBIfam" id="TIGR00632">
    <property type="entry name" value="vsr"/>
    <property type="match status" value="1"/>
</dbReference>
<evidence type="ECO:0000313" key="8">
    <source>
        <dbReference type="EMBL" id="SDN33933.1"/>
    </source>
</evidence>
<dbReference type="Pfam" id="PF03852">
    <property type="entry name" value="Vsr"/>
    <property type="match status" value="1"/>
</dbReference>
<dbReference type="GO" id="GO:0004519">
    <property type="term" value="F:endonuclease activity"/>
    <property type="evidence" value="ECO:0007669"/>
    <property type="project" value="UniProtKB-KW"/>
</dbReference>
<evidence type="ECO:0000256" key="1">
    <source>
        <dbReference type="ARBA" id="ARBA00022722"/>
    </source>
</evidence>
<dbReference type="GO" id="GO:0016787">
    <property type="term" value="F:hydrolase activity"/>
    <property type="evidence" value="ECO:0007669"/>
    <property type="project" value="UniProtKB-KW"/>
</dbReference>
<keyword evidence="1 6" id="KW-0540">Nuclease</keyword>
<dbReference type="EMBL" id="FNHB01000019">
    <property type="protein sequence ID" value="SDN33933.1"/>
    <property type="molecule type" value="Genomic_DNA"/>
</dbReference>
<evidence type="ECO:0000256" key="4">
    <source>
        <dbReference type="ARBA" id="ARBA00022801"/>
    </source>
</evidence>
<organism evidence="8 9">
    <name type="scientific">Dendrosporobacter quercicolus</name>
    <dbReference type="NCBI Taxonomy" id="146817"/>
    <lineage>
        <taxon>Bacteria</taxon>
        <taxon>Bacillati</taxon>
        <taxon>Bacillota</taxon>
        <taxon>Negativicutes</taxon>
        <taxon>Selenomonadales</taxon>
        <taxon>Sporomusaceae</taxon>
        <taxon>Dendrosporobacter</taxon>
    </lineage>
</organism>
<sequence>MDVKSKEARSKNMAAIKSRDTRVELKLRKFLFTAGFRYRVNYKITGKPDIVFVGKKVAVFVDGCFWHACPACYREPENNREFWRKKISGNRERDLKVTRELEESGWVVLRFWEHEVRKNTESVMEVIKTVLAER</sequence>
<dbReference type="Proteomes" id="UP000214880">
    <property type="component" value="Unassembled WGS sequence"/>
</dbReference>
<feature type="domain" description="DUF559" evidence="7">
    <location>
        <begin position="89"/>
        <end position="131"/>
    </location>
</feature>
<dbReference type="Gene3D" id="3.40.960.10">
    <property type="entry name" value="VSR Endonuclease"/>
    <property type="match status" value="1"/>
</dbReference>
<dbReference type="GO" id="GO:0006298">
    <property type="term" value="P:mismatch repair"/>
    <property type="evidence" value="ECO:0007669"/>
    <property type="project" value="UniProtKB-UniRule"/>
</dbReference>
<dbReference type="EC" id="3.1.-.-" evidence="6"/>
<keyword evidence="2 6" id="KW-0255">Endonuclease</keyword>
<keyword evidence="4 6" id="KW-0378">Hydrolase</keyword>
<keyword evidence="9" id="KW-1185">Reference proteome</keyword>
<accession>A0A1H0ALC7</accession>
<proteinExistence type="inferred from homology"/>
<dbReference type="STRING" id="146817.SAMN04488502_11911"/>
<evidence type="ECO:0000256" key="2">
    <source>
        <dbReference type="ARBA" id="ARBA00022759"/>
    </source>
</evidence>